<sequence>MSYRCRVPMPVQNRECAVSYYRLNTVESLVHRRPYRHSVPFGTLIQGWILLFGTQIRCFIMPPPNISTGLIDIAKIFDYEGAVTAKSGISI</sequence>
<gene>
    <name evidence="1" type="ORF">PILCRDRAFT_818516</name>
</gene>
<evidence type="ECO:0000313" key="2">
    <source>
        <dbReference type="Proteomes" id="UP000054166"/>
    </source>
</evidence>
<evidence type="ECO:0000313" key="1">
    <source>
        <dbReference type="EMBL" id="KIM84187.1"/>
    </source>
</evidence>
<protein>
    <submittedName>
        <fullName evidence="1">Uncharacterized protein</fullName>
    </submittedName>
</protein>
<accession>A0A0C3C3L3</accession>
<name>A0A0C3C3L3_PILCF</name>
<dbReference type="InParanoid" id="A0A0C3C3L3"/>
<organism evidence="1 2">
    <name type="scientific">Piloderma croceum (strain F 1598)</name>
    <dbReference type="NCBI Taxonomy" id="765440"/>
    <lineage>
        <taxon>Eukaryota</taxon>
        <taxon>Fungi</taxon>
        <taxon>Dikarya</taxon>
        <taxon>Basidiomycota</taxon>
        <taxon>Agaricomycotina</taxon>
        <taxon>Agaricomycetes</taxon>
        <taxon>Agaricomycetidae</taxon>
        <taxon>Atheliales</taxon>
        <taxon>Atheliaceae</taxon>
        <taxon>Piloderma</taxon>
    </lineage>
</organism>
<reference evidence="2" key="2">
    <citation type="submission" date="2015-01" db="EMBL/GenBank/DDBJ databases">
        <title>Evolutionary Origins and Diversification of the Mycorrhizal Mutualists.</title>
        <authorList>
            <consortium name="DOE Joint Genome Institute"/>
            <consortium name="Mycorrhizal Genomics Consortium"/>
            <person name="Kohler A."/>
            <person name="Kuo A."/>
            <person name="Nagy L.G."/>
            <person name="Floudas D."/>
            <person name="Copeland A."/>
            <person name="Barry K.W."/>
            <person name="Cichocki N."/>
            <person name="Veneault-Fourrey C."/>
            <person name="LaButti K."/>
            <person name="Lindquist E.A."/>
            <person name="Lipzen A."/>
            <person name="Lundell T."/>
            <person name="Morin E."/>
            <person name="Murat C."/>
            <person name="Riley R."/>
            <person name="Ohm R."/>
            <person name="Sun H."/>
            <person name="Tunlid A."/>
            <person name="Henrissat B."/>
            <person name="Grigoriev I.V."/>
            <person name="Hibbett D.S."/>
            <person name="Martin F."/>
        </authorList>
    </citation>
    <scope>NUCLEOTIDE SEQUENCE [LARGE SCALE GENOMIC DNA]</scope>
    <source>
        <strain evidence="2">F 1598</strain>
    </source>
</reference>
<proteinExistence type="predicted"/>
<dbReference type="EMBL" id="KN832988">
    <property type="protein sequence ID" value="KIM84187.1"/>
    <property type="molecule type" value="Genomic_DNA"/>
</dbReference>
<dbReference type="Proteomes" id="UP000054166">
    <property type="component" value="Unassembled WGS sequence"/>
</dbReference>
<reference evidence="1 2" key="1">
    <citation type="submission" date="2014-04" db="EMBL/GenBank/DDBJ databases">
        <authorList>
            <consortium name="DOE Joint Genome Institute"/>
            <person name="Kuo A."/>
            <person name="Tarkka M."/>
            <person name="Buscot F."/>
            <person name="Kohler A."/>
            <person name="Nagy L.G."/>
            <person name="Floudas D."/>
            <person name="Copeland A."/>
            <person name="Barry K.W."/>
            <person name="Cichocki N."/>
            <person name="Veneault-Fourrey C."/>
            <person name="LaButti K."/>
            <person name="Lindquist E.A."/>
            <person name="Lipzen A."/>
            <person name="Lundell T."/>
            <person name="Morin E."/>
            <person name="Murat C."/>
            <person name="Sun H."/>
            <person name="Tunlid A."/>
            <person name="Henrissat B."/>
            <person name="Grigoriev I.V."/>
            <person name="Hibbett D.S."/>
            <person name="Martin F."/>
            <person name="Nordberg H.P."/>
            <person name="Cantor M.N."/>
            <person name="Hua S.X."/>
        </authorList>
    </citation>
    <scope>NUCLEOTIDE SEQUENCE [LARGE SCALE GENOMIC DNA]</scope>
    <source>
        <strain evidence="1 2">F 1598</strain>
    </source>
</reference>
<dbReference type="AlphaFoldDB" id="A0A0C3C3L3"/>
<keyword evidence="2" id="KW-1185">Reference proteome</keyword>
<dbReference type="HOGENOM" id="CLU_2427821_0_0_1"/>